<reference evidence="5 6" key="1">
    <citation type="submission" date="2018-10" db="EMBL/GenBank/DDBJ databases">
        <title>Genomic Encyclopedia of Archaeal and Bacterial Type Strains, Phase II (KMG-II): from individual species to whole genera.</title>
        <authorList>
            <person name="Goeker M."/>
        </authorList>
    </citation>
    <scope>NUCLEOTIDE SEQUENCE [LARGE SCALE GENOMIC DNA]</scope>
    <source>
        <strain evidence="5 6">DSM 29317</strain>
    </source>
</reference>
<dbReference type="GO" id="GO:0015847">
    <property type="term" value="P:putrescine transport"/>
    <property type="evidence" value="ECO:0007669"/>
    <property type="project" value="UniProtKB-ARBA"/>
</dbReference>
<evidence type="ECO:0000313" key="5">
    <source>
        <dbReference type="EMBL" id="RLK08470.1"/>
    </source>
</evidence>
<keyword evidence="6" id="KW-1185">Reference proteome</keyword>
<evidence type="ECO:0000256" key="3">
    <source>
        <dbReference type="ARBA" id="ARBA00022840"/>
    </source>
</evidence>
<dbReference type="InterPro" id="IPR013611">
    <property type="entry name" value="Transp-assoc_OB_typ2"/>
</dbReference>
<dbReference type="FunFam" id="3.40.50.300:FF:000133">
    <property type="entry name" value="Spermidine/putrescine import ATP-binding protein PotA"/>
    <property type="match status" value="1"/>
</dbReference>
<dbReference type="SUPFAM" id="SSF50331">
    <property type="entry name" value="MOP-like"/>
    <property type="match status" value="1"/>
</dbReference>
<organism evidence="5 6">
    <name type="scientific">Ruegeria conchae</name>
    <dbReference type="NCBI Taxonomy" id="981384"/>
    <lineage>
        <taxon>Bacteria</taxon>
        <taxon>Pseudomonadati</taxon>
        <taxon>Pseudomonadota</taxon>
        <taxon>Alphaproteobacteria</taxon>
        <taxon>Rhodobacterales</taxon>
        <taxon>Roseobacteraceae</taxon>
        <taxon>Ruegeria</taxon>
    </lineage>
</organism>
<dbReference type="OrthoDB" id="9802264at2"/>
<dbReference type="GO" id="GO:0005524">
    <property type="term" value="F:ATP binding"/>
    <property type="evidence" value="ECO:0007669"/>
    <property type="project" value="UniProtKB-KW"/>
</dbReference>
<dbReference type="InterPro" id="IPR017871">
    <property type="entry name" value="ABC_transporter-like_CS"/>
</dbReference>
<proteinExistence type="predicted"/>
<name>A0A497ZIF4_9RHOB</name>
<dbReference type="EMBL" id="RCCT01000002">
    <property type="protein sequence ID" value="RLK08470.1"/>
    <property type="molecule type" value="Genomic_DNA"/>
</dbReference>
<dbReference type="GO" id="GO:0022857">
    <property type="term" value="F:transmembrane transporter activity"/>
    <property type="evidence" value="ECO:0007669"/>
    <property type="project" value="InterPro"/>
</dbReference>
<dbReference type="GO" id="GO:0016887">
    <property type="term" value="F:ATP hydrolysis activity"/>
    <property type="evidence" value="ECO:0007669"/>
    <property type="project" value="InterPro"/>
</dbReference>
<dbReference type="STRING" id="981384.GCA_000192475_01024"/>
<evidence type="ECO:0000313" key="6">
    <source>
        <dbReference type="Proteomes" id="UP000271700"/>
    </source>
</evidence>
<keyword evidence="3 5" id="KW-0067">ATP-binding</keyword>
<gene>
    <name evidence="5" type="ORF">CLV75_2148</name>
</gene>
<dbReference type="AlphaFoldDB" id="A0A497ZIF4"/>
<accession>A0A497ZIF4</accession>
<dbReference type="SUPFAM" id="SSF52540">
    <property type="entry name" value="P-loop containing nucleoside triphosphate hydrolases"/>
    <property type="match status" value="1"/>
</dbReference>
<dbReference type="GO" id="GO:0043190">
    <property type="term" value="C:ATP-binding cassette (ABC) transporter complex"/>
    <property type="evidence" value="ECO:0007669"/>
    <property type="project" value="InterPro"/>
</dbReference>
<dbReference type="SMART" id="SM00382">
    <property type="entry name" value="AAA"/>
    <property type="match status" value="1"/>
</dbReference>
<dbReference type="InterPro" id="IPR003593">
    <property type="entry name" value="AAA+_ATPase"/>
</dbReference>
<dbReference type="InterPro" id="IPR003439">
    <property type="entry name" value="ABC_transporter-like_ATP-bd"/>
</dbReference>
<evidence type="ECO:0000256" key="1">
    <source>
        <dbReference type="ARBA" id="ARBA00022448"/>
    </source>
</evidence>
<comment type="caution">
    <text evidence="5">The sequence shown here is derived from an EMBL/GenBank/DDBJ whole genome shotgun (WGS) entry which is preliminary data.</text>
</comment>
<dbReference type="PROSITE" id="PS00211">
    <property type="entry name" value="ABC_TRANSPORTER_1"/>
    <property type="match status" value="1"/>
</dbReference>
<dbReference type="PANTHER" id="PTHR42781:SF4">
    <property type="entry name" value="SPERMIDINE_PUTRESCINE IMPORT ATP-BINDING PROTEIN POTA"/>
    <property type="match status" value="1"/>
</dbReference>
<dbReference type="RefSeq" id="WP_010442655.1">
    <property type="nucleotide sequence ID" value="NZ_AEYW01000018.1"/>
</dbReference>
<dbReference type="Proteomes" id="UP000271700">
    <property type="component" value="Unassembled WGS sequence"/>
</dbReference>
<dbReference type="Pfam" id="PF00005">
    <property type="entry name" value="ABC_tran"/>
    <property type="match status" value="1"/>
</dbReference>
<evidence type="ECO:0000259" key="4">
    <source>
        <dbReference type="PROSITE" id="PS50893"/>
    </source>
</evidence>
<keyword evidence="2" id="KW-0547">Nucleotide-binding</keyword>
<dbReference type="InterPro" id="IPR027417">
    <property type="entry name" value="P-loop_NTPase"/>
</dbReference>
<sequence>MADVSVQNVTKTFGSLKALNDVTMHFPDGGFFALLGPSGSGKTTLLRAIAGFIFADSGSIHIGDQSVEHIPVEKRDIGMMFQNYALFPNMTVADNVGFGLRVRKVGAAEERRRVSEALELVQLGQLGDRKPHQLSGGQRQRVALARAIVTNPKVLLLDEPLSALDKSLRVDMQIELKRIQREIGITTIFVTHDQEEALTLSDKIGILRQGTMIQAGPPREVYNNPVDVFTAEFLGEANILTGQSGLALSSGGADIKLPHSATPQSTLAVRPENMSISISEPDGDEISKLPATLVRRIFAGAMATCVLKHNDNTFKVIARDQDIPDLPEGGEIWLSWKPEHTIVVPEGSVGFDPN</sequence>
<dbReference type="Gene3D" id="3.40.50.300">
    <property type="entry name" value="P-loop containing nucleotide triphosphate hydrolases"/>
    <property type="match status" value="1"/>
</dbReference>
<evidence type="ECO:0000256" key="2">
    <source>
        <dbReference type="ARBA" id="ARBA00022741"/>
    </source>
</evidence>
<dbReference type="Pfam" id="PF08402">
    <property type="entry name" value="TOBE_2"/>
    <property type="match status" value="1"/>
</dbReference>
<dbReference type="PANTHER" id="PTHR42781">
    <property type="entry name" value="SPERMIDINE/PUTRESCINE IMPORT ATP-BINDING PROTEIN POTA"/>
    <property type="match status" value="1"/>
</dbReference>
<dbReference type="InterPro" id="IPR050093">
    <property type="entry name" value="ABC_SmlMolc_Importer"/>
</dbReference>
<protein>
    <submittedName>
        <fullName evidence="5">Putative spermidine/putrescine transport system ATP-binding protein</fullName>
    </submittedName>
</protein>
<feature type="domain" description="ABC transporter" evidence="4">
    <location>
        <begin position="4"/>
        <end position="234"/>
    </location>
</feature>
<dbReference type="PROSITE" id="PS50893">
    <property type="entry name" value="ABC_TRANSPORTER_2"/>
    <property type="match status" value="1"/>
</dbReference>
<keyword evidence="1" id="KW-0813">Transport</keyword>
<dbReference type="InterPro" id="IPR008995">
    <property type="entry name" value="Mo/tungstate-bd_C_term_dom"/>
</dbReference>